<reference evidence="3 4" key="1">
    <citation type="submission" date="2021-01" db="EMBL/GenBank/DDBJ databases">
        <title>Isolation and description of Catonella massiliensis sp. nov., a novel Catonella species, isolated from a stable periodontitis subject.</title>
        <authorList>
            <person name="Antezack A."/>
            <person name="Boxberger M."/>
            <person name="La Scola B."/>
            <person name="Monnet-Corti V."/>
        </authorList>
    </citation>
    <scope>NUCLEOTIDE SEQUENCE [LARGE SCALE GENOMIC DNA]</scope>
    <source>
        <strain evidence="3 4">Marseille-Q4567</strain>
    </source>
</reference>
<evidence type="ECO:0000313" key="3">
    <source>
        <dbReference type="EMBL" id="MBK5898718.1"/>
    </source>
</evidence>
<dbReference type="InterPro" id="IPR012341">
    <property type="entry name" value="6hp_glycosidase-like_sf"/>
</dbReference>
<feature type="domain" description="Non-reducing end beta-L-arabinofuranosidase-like GH127 catalytic" evidence="1">
    <location>
        <begin position="38"/>
        <end position="336"/>
    </location>
</feature>
<dbReference type="PANTHER" id="PTHR43465:SF2">
    <property type="entry name" value="DUF1680 DOMAIN PROTEIN (AFU_ORTHOLOGUE AFUA_1G08910)"/>
    <property type="match status" value="1"/>
</dbReference>
<keyword evidence="3" id="KW-0378">Hydrolase</keyword>
<gene>
    <name evidence="3" type="ORF">JJN12_13200</name>
</gene>
<evidence type="ECO:0000313" key="4">
    <source>
        <dbReference type="Proteomes" id="UP000604730"/>
    </source>
</evidence>
<dbReference type="GO" id="GO:0016787">
    <property type="term" value="F:hydrolase activity"/>
    <property type="evidence" value="ECO:0007669"/>
    <property type="project" value="UniProtKB-KW"/>
</dbReference>
<dbReference type="InterPro" id="IPR049174">
    <property type="entry name" value="Beta-AFase-like"/>
</dbReference>
<protein>
    <submittedName>
        <fullName evidence="3">Glycoside hydrolase family 127 protein</fullName>
    </submittedName>
</protein>
<dbReference type="Gene3D" id="1.50.10.10">
    <property type="match status" value="1"/>
</dbReference>
<evidence type="ECO:0000259" key="2">
    <source>
        <dbReference type="Pfam" id="PF20736"/>
    </source>
</evidence>
<dbReference type="Proteomes" id="UP000604730">
    <property type="component" value="Unassembled WGS sequence"/>
</dbReference>
<comment type="caution">
    <text evidence="3">The sequence shown here is derived from an EMBL/GenBank/DDBJ whole genome shotgun (WGS) entry which is preliminary data.</text>
</comment>
<dbReference type="SUPFAM" id="SSF48208">
    <property type="entry name" value="Six-hairpin glycosidases"/>
    <property type="match status" value="1"/>
</dbReference>
<dbReference type="RefSeq" id="WP_208430119.1">
    <property type="nucleotide sequence ID" value="NZ_JAEPRJ010000001.1"/>
</dbReference>
<sequence>MEIKYSLKGLADKAMHFAENKQLIDPKLWKRFVSQFKGETDKGDRGWRGEFWGKMMRGASLVYSYTENEELYKILDETVREMILVTAPTGRISSYSVETEFNGWDLWCRKYVILGMEYFLEICKDKKLKENVIDCIKKQVDYIMKFIGDEDGKTPIVFASGCWRGLNSSSILEPVVKLYKLTGERRYLDFAEHIVSHGGTSIANIFELAMENEASPYQFPVTKAYEMTSCFEGLLEYAEVKNDKKWEQAAINYAYKILDTDFTVIGSAGCTHELFDHSTVRQANTTNEFIMQETCVTVTLMKFFGRILKITGDSRFADAIERSFYNAYLGAENPQGFMDDRAEKMQGIVKKGFPYDSYAPLTLGRRGKQAGGFMILEEGNTYGCCASIASAGIGIIPKIMFIHSSEGYNLNFYEEGRIEAVSQSGSKLSLSIETAYPVEGDVKIRIEESGDDEFAMNFRIPAWSRVTTASLNGEEIQDEALSEKPIIDTSDLTKGSGYLRIKRKWEKGDEVLLSFDMRTFVLHPVPYGKDLLVNNMLFEYDYLVPTFDLEDPLAKRHIALERGPLMLAVEDSSKSKASREIEIETDDNLSVSLETLSDKEDCHSIFEGNVKTRDGDLHLKDYASAGKDKKKEIAVWLLTK</sequence>
<keyword evidence="4" id="KW-1185">Reference proteome</keyword>
<dbReference type="Pfam" id="PF07944">
    <property type="entry name" value="Beta-AFase-like_GH127_cat"/>
    <property type="match status" value="1"/>
</dbReference>
<organism evidence="3 4">
    <name type="scientific">Catonella massiliensis</name>
    <dbReference type="NCBI Taxonomy" id="2799636"/>
    <lineage>
        <taxon>Bacteria</taxon>
        <taxon>Bacillati</taxon>
        <taxon>Bacillota</taxon>
        <taxon>Clostridia</taxon>
        <taxon>Lachnospirales</taxon>
        <taxon>Lachnospiraceae</taxon>
        <taxon>Catonella</taxon>
    </lineage>
</organism>
<dbReference type="EMBL" id="JAEPRJ010000001">
    <property type="protein sequence ID" value="MBK5898718.1"/>
    <property type="molecule type" value="Genomic_DNA"/>
</dbReference>
<proteinExistence type="predicted"/>
<evidence type="ECO:0000259" key="1">
    <source>
        <dbReference type="Pfam" id="PF07944"/>
    </source>
</evidence>
<dbReference type="PANTHER" id="PTHR43465">
    <property type="entry name" value="DUF1680 DOMAIN PROTEIN (AFU_ORTHOLOGUE AFUA_1G08910)"/>
    <property type="match status" value="1"/>
</dbReference>
<dbReference type="InterPro" id="IPR012878">
    <property type="entry name" value="Beta-AFase-like_GH127_cat"/>
</dbReference>
<name>A0ABS1J5A0_9FIRM</name>
<accession>A0ABS1J5A0</accession>
<dbReference type="Pfam" id="PF20736">
    <property type="entry name" value="Glyco_hydro127M"/>
    <property type="match status" value="1"/>
</dbReference>
<dbReference type="InterPro" id="IPR049046">
    <property type="entry name" value="Beta-AFase-like_GH127_middle"/>
</dbReference>
<dbReference type="InterPro" id="IPR008928">
    <property type="entry name" value="6-hairpin_glycosidase_sf"/>
</dbReference>
<feature type="domain" description="Non-reducing end beta-L-arabinofuranosidase-like GH127 middle" evidence="2">
    <location>
        <begin position="411"/>
        <end position="517"/>
    </location>
</feature>